<evidence type="ECO:0000313" key="1">
    <source>
        <dbReference type="EMBL" id="GFO33543.1"/>
    </source>
</evidence>
<evidence type="ECO:0000313" key="2">
    <source>
        <dbReference type="Proteomes" id="UP000735302"/>
    </source>
</evidence>
<proteinExistence type="predicted"/>
<sequence>MDYNENTEHGDGVVKYQLPRPDCGWVLGWCWELEAGGWWIMERQSWCQCWRNFSTTPEFQRHPSKNY</sequence>
<dbReference type="Proteomes" id="UP000735302">
    <property type="component" value="Unassembled WGS sequence"/>
</dbReference>
<keyword evidence="2" id="KW-1185">Reference proteome</keyword>
<dbReference type="EMBL" id="BLXT01006781">
    <property type="protein sequence ID" value="GFO33543.1"/>
    <property type="molecule type" value="Genomic_DNA"/>
</dbReference>
<organism evidence="1 2">
    <name type="scientific">Plakobranchus ocellatus</name>
    <dbReference type="NCBI Taxonomy" id="259542"/>
    <lineage>
        <taxon>Eukaryota</taxon>
        <taxon>Metazoa</taxon>
        <taxon>Spiralia</taxon>
        <taxon>Lophotrochozoa</taxon>
        <taxon>Mollusca</taxon>
        <taxon>Gastropoda</taxon>
        <taxon>Heterobranchia</taxon>
        <taxon>Euthyneura</taxon>
        <taxon>Panpulmonata</taxon>
        <taxon>Sacoglossa</taxon>
        <taxon>Placobranchoidea</taxon>
        <taxon>Plakobranchidae</taxon>
        <taxon>Plakobranchus</taxon>
    </lineage>
</organism>
<gene>
    <name evidence="1" type="ORF">PoB_006004800</name>
</gene>
<name>A0AAV4CNV6_9GAST</name>
<protein>
    <submittedName>
        <fullName evidence="1">Uncharacterized protein</fullName>
    </submittedName>
</protein>
<dbReference type="AlphaFoldDB" id="A0AAV4CNV6"/>
<reference evidence="1 2" key="1">
    <citation type="journal article" date="2021" name="Elife">
        <title>Chloroplast acquisition without the gene transfer in kleptoplastic sea slugs, Plakobranchus ocellatus.</title>
        <authorList>
            <person name="Maeda T."/>
            <person name="Takahashi S."/>
            <person name="Yoshida T."/>
            <person name="Shimamura S."/>
            <person name="Takaki Y."/>
            <person name="Nagai Y."/>
            <person name="Toyoda A."/>
            <person name="Suzuki Y."/>
            <person name="Arimoto A."/>
            <person name="Ishii H."/>
            <person name="Satoh N."/>
            <person name="Nishiyama T."/>
            <person name="Hasebe M."/>
            <person name="Maruyama T."/>
            <person name="Minagawa J."/>
            <person name="Obokata J."/>
            <person name="Shigenobu S."/>
        </authorList>
    </citation>
    <scope>NUCLEOTIDE SEQUENCE [LARGE SCALE GENOMIC DNA]</scope>
</reference>
<accession>A0AAV4CNV6</accession>
<comment type="caution">
    <text evidence="1">The sequence shown here is derived from an EMBL/GenBank/DDBJ whole genome shotgun (WGS) entry which is preliminary data.</text>
</comment>